<dbReference type="GeneID" id="95801867"/>
<dbReference type="Pfam" id="PF17754">
    <property type="entry name" value="TetR_C_14"/>
    <property type="match status" value="1"/>
</dbReference>
<feature type="DNA-binding region" description="H-T-H motif" evidence="4">
    <location>
        <begin position="41"/>
        <end position="60"/>
    </location>
</feature>
<keyword evidence="1" id="KW-0805">Transcription regulation</keyword>
<evidence type="ECO:0000313" key="7">
    <source>
        <dbReference type="Proteomes" id="UP000198251"/>
    </source>
</evidence>
<dbReference type="GO" id="GO:0003700">
    <property type="term" value="F:DNA-binding transcription factor activity"/>
    <property type="evidence" value="ECO:0007669"/>
    <property type="project" value="TreeGrafter"/>
</dbReference>
<keyword evidence="7" id="KW-1185">Reference proteome</keyword>
<dbReference type="Pfam" id="PF00440">
    <property type="entry name" value="TetR_N"/>
    <property type="match status" value="1"/>
</dbReference>
<reference evidence="6 7" key="1">
    <citation type="submission" date="2016-06" db="EMBL/GenBank/DDBJ databases">
        <authorList>
            <person name="Kjaerup R.B."/>
            <person name="Dalgaard T.S."/>
            <person name="Juul-Madsen H.R."/>
        </authorList>
    </citation>
    <scope>NUCLEOTIDE SEQUENCE [LARGE SCALE GENOMIC DNA]</scope>
    <source>
        <strain evidence="6 7">DSM 43913</strain>
    </source>
</reference>
<dbReference type="PANTHER" id="PTHR30055">
    <property type="entry name" value="HTH-TYPE TRANSCRIPTIONAL REGULATOR RUTR"/>
    <property type="match status" value="1"/>
</dbReference>
<protein>
    <submittedName>
        <fullName evidence="6">Transcriptional regulator, TetR family</fullName>
    </submittedName>
</protein>
<dbReference type="Gene3D" id="1.10.357.10">
    <property type="entry name" value="Tetracycline Repressor, domain 2"/>
    <property type="match status" value="1"/>
</dbReference>
<dbReference type="GO" id="GO:0000976">
    <property type="term" value="F:transcription cis-regulatory region binding"/>
    <property type="evidence" value="ECO:0007669"/>
    <property type="project" value="TreeGrafter"/>
</dbReference>
<dbReference type="InterPro" id="IPR009057">
    <property type="entry name" value="Homeodomain-like_sf"/>
</dbReference>
<dbReference type="EMBL" id="LT607733">
    <property type="protein sequence ID" value="SCG15805.1"/>
    <property type="molecule type" value="Genomic_DNA"/>
</dbReference>
<dbReference type="PROSITE" id="PS50977">
    <property type="entry name" value="HTH_TETR_2"/>
    <property type="match status" value="1"/>
</dbReference>
<dbReference type="RefSeq" id="WP_088999782.1">
    <property type="nucleotide sequence ID" value="NZ_JBFAAC010000014.1"/>
</dbReference>
<evidence type="ECO:0000313" key="6">
    <source>
        <dbReference type="EMBL" id="SCG15805.1"/>
    </source>
</evidence>
<gene>
    <name evidence="6" type="ORF">GA0070610_2049</name>
</gene>
<evidence type="ECO:0000256" key="4">
    <source>
        <dbReference type="PROSITE-ProRule" id="PRU00335"/>
    </source>
</evidence>
<dbReference type="Proteomes" id="UP000198251">
    <property type="component" value="Chromosome I"/>
</dbReference>
<evidence type="ECO:0000259" key="5">
    <source>
        <dbReference type="PROSITE" id="PS50977"/>
    </source>
</evidence>
<evidence type="ECO:0000256" key="3">
    <source>
        <dbReference type="ARBA" id="ARBA00023163"/>
    </source>
</evidence>
<dbReference type="PANTHER" id="PTHR30055:SF238">
    <property type="entry name" value="MYCOFACTOCIN BIOSYNTHESIS TRANSCRIPTIONAL REGULATOR MFTR-RELATED"/>
    <property type="match status" value="1"/>
</dbReference>
<proteinExistence type="predicted"/>
<organism evidence="6 7">
    <name type="scientific">Micromonospora echinofusca</name>
    <dbReference type="NCBI Taxonomy" id="47858"/>
    <lineage>
        <taxon>Bacteria</taxon>
        <taxon>Bacillati</taxon>
        <taxon>Actinomycetota</taxon>
        <taxon>Actinomycetes</taxon>
        <taxon>Micromonosporales</taxon>
        <taxon>Micromonosporaceae</taxon>
        <taxon>Micromonospora</taxon>
    </lineage>
</organism>
<dbReference type="SUPFAM" id="SSF46689">
    <property type="entry name" value="Homeodomain-like"/>
    <property type="match status" value="1"/>
</dbReference>
<name>A0A1C5G7A8_MICEH</name>
<dbReference type="InterPro" id="IPR041347">
    <property type="entry name" value="MftR_C"/>
</dbReference>
<keyword evidence="2 4" id="KW-0238">DNA-binding</keyword>
<accession>A0A1C5G7A8</accession>
<evidence type="ECO:0000256" key="2">
    <source>
        <dbReference type="ARBA" id="ARBA00023125"/>
    </source>
</evidence>
<dbReference type="Gene3D" id="1.10.10.60">
    <property type="entry name" value="Homeodomain-like"/>
    <property type="match status" value="1"/>
</dbReference>
<sequence length="206" mass="22133">MTSASTEPTPGRRDRKKRRTRAALTEAALRLVAERGLAQVTVEEISEAADVSPRTFFNYFACKDDALVGDQAGDAARLVARLAAVPPEVPVLTALRTALDDVIDEVRAERELWCLRMDVVARNPALLPRLVAGNAETERAIVEVVAARVGVDPDHGYPALVTAVTGAVLRIAMTRWAAHPDQPDLADLVDEAFAALAAGLPQPDRP</sequence>
<evidence type="ECO:0000256" key="1">
    <source>
        <dbReference type="ARBA" id="ARBA00023015"/>
    </source>
</evidence>
<dbReference type="InterPro" id="IPR001647">
    <property type="entry name" value="HTH_TetR"/>
</dbReference>
<dbReference type="PRINTS" id="PR00455">
    <property type="entry name" value="HTHTETR"/>
</dbReference>
<dbReference type="AlphaFoldDB" id="A0A1C5G7A8"/>
<feature type="domain" description="HTH tetR-type" evidence="5">
    <location>
        <begin position="18"/>
        <end position="78"/>
    </location>
</feature>
<keyword evidence="3" id="KW-0804">Transcription</keyword>
<dbReference type="InterPro" id="IPR050109">
    <property type="entry name" value="HTH-type_TetR-like_transc_reg"/>
</dbReference>